<feature type="domain" description="Cadherin" evidence="9">
    <location>
        <begin position="3281"/>
        <end position="3377"/>
    </location>
</feature>
<keyword evidence="5" id="KW-0106">Calcium</keyword>
<dbReference type="GO" id="GO:0007156">
    <property type="term" value="P:homophilic cell adhesion via plasma membrane adhesion molecules"/>
    <property type="evidence" value="ECO:0007669"/>
    <property type="project" value="InterPro"/>
</dbReference>
<dbReference type="PRINTS" id="PR00313">
    <property type="entry name" value="CABNDNGRPT"/>
</dbReference>
<dbReference type="Pfam" id="PF00353">
    <property type="entry name" value="HemolysinCabind"/>
    <property type="match status" value="1"/>
</dbReference>
<dbReference type="RefSeq" id="WP_047187211.1">
    <property type="nucleotide sequence ID" value="NZ_LCYG01000004.1"/>
</dbReference>
<keyword evidence="4" id="KW-0677">Repeat</keyword>
<dbReference type="GO" id="GO:0034332">
    <property type="term" value="P:adherens junction organization"/>
    <property type="evidence" value="ECO:0007669"/>
    <property type="project" value="TreeGrafter"/>
</dbReference>
<dbReference type="PANTHER" id="PTHR24027:SF422">
    <property type="entry name" value="CADHERIN DOMAIN-CONTAINING PROTEIN"/>
    <property type="match status" value="1"/>
</dbReference>
<dbReference type="InterPro" id="IPR001343">
    <property type="entry name" value="Hemolysn_Ca-bd"/>
</dbReference>
<feature type="compositionally biased region" description="Polar residues" evidence="8">
    <location>
        <begin position="88"/>
        <end position="100"/>
    </location>
</feature>
<comment type="subcellular location">
    <subcellularLocation>
        <location evidence="1">Membrane</location>
        <topology evidence="1">Single-pass membrane protein</topology>
    </subcellularLocation>
</comment>
<proteinExistence type="predicted"/>
<evidence type="ECO:0000256" key="5">
    <source>
        <dbReference type="ARBA" id="ARBA00022837"/>
    </source>
</evidence>
<dbReference type="PROSITE" id="PS00330">
    <property type="entry name" value="HEMOLYSIN_CALCIUM"/>
    <property type="match status" value="2"/>
</dbReference>
<dbReference type="STRING" id="1225564.AA309_01535"/>
<feature type="domain" description="Cadherin" evidence="9">
    <location>
        <begin position="1398"/>
        <end position="1502"/>
    </location>
</feature>
<organism evidence="10 11">
    <name type="scientific">Microvirga vignae</name>
    <dbReference type="NCBI Taxonomy" id="1225564"/>
    <lineage>
        <taxon>Bacteria</taxon>
        <taxon>Pseudomonadati</taxon>
        <taxon>Pseudomonadota</taxon>
        <taxon>Alphaproteobacteria</taxon>
        <taxon>Hyphomicrobiales</taxon>
        <taxon>Methylobacteriaceae</taxon>
        <taxon>Microvirga</taxon>
    </lineage>
</organism>
<dbReference type="Gene3D" id="2.150.10.10">
    <property type="entry name" value="Serralysin-like metalloprotease, C-terminal"/>
    <property type="match status" value="1"/>
</dbReference>
<evidence type="ECO:0000256" key="4">
    <source>
        <dbReference type="ARBA" id="ARBA00022737"/>
    </source>
</evidence>
<comment type="caution">
    <text evidence="10">The sequence shown here is derived from an EMBL/GenBank/DDBJ whole genome shotgun (WGS) entry which is preliminary data.</text>
</comment>
<keyword evidence="6" id="KW-1133">Transmembrane helix</keyword>
<keyword evidence="11" id="KW-1185">Reference proteome</keyword>
<feature type="region of interest" description="Disordered" evidence="8">
    <location>
        <begin position="131"/>
        <end position="184"/>
    </location>
</feature>
<dbReference type="Gene3D" id="2.60.40.60">
    <property type="entry name" value="Cadherins"/>
    <property type="match status" value="7"/>
</dbReference>
<keyword evidence="3" id="KW-0732">Signal</keyword>
<evidence type="ECO:0000256" key="3">
    <source>
        <dbReference type="ARBA" id="ARBA00022729"/>
    </source>
</evidence>
<dbReference type="GO" id="GO:0044331">
    <property type="term" value="P:cell-cell adhesion mediated by cadherin"/>
    <property type="evidence" value="ECO:0007669"/>
    <property type="project" value="TreeGrafter"/>
</dbReference>
<dbReference type="GO" id="GO:0016477">
    <property type="term" value="P:cell migration"/>
    <property type="evidence" value="ECO:0007669"/>
    <property type="project" value="TreeGrafter"/>
</dbReference>
<evidence type="ECO:0000313" key="11">
    <source>
        <dbReference type="Proteomes" id="UP000035489"/>
    </source>
</evidence>
<evidence type="ECO:0000256" key="8">
    <source>
        <dbReference type="SAM" id="MobiDB-lite"/>
    </source>
</evidence>
<dbReference type="SMART" id="SM00112">
    <property type="entry name" value="CA"/>
    <property type="match status" value="8"/>
</dbReference>
<dbReference type="InterPro" id="IPR039808">
    <property type="entry name" value="Cadherin"/>
</dbReference>
<feature type="domain" description="Cadherin" evidence="9">
    <location>
        <begin position="2536"/>
        <end position="2629"/>
    </location>
</feature>
<dbReference type="PATRIC" id="fig|1225564.3.peg.4228"/>
<dbReference type="SUPFAM" id="SSF49313">
    <property type="entry name" value="Cadherin-like"/>
    <property type="match status" value="6"/>
</dbReference>
<dbReference type="InterPro" id="IPR011049">
    <property type="entry name" value="Serralysin-like_metalloprot_C"/>
</dbReference>
<evidence type="ECO:0000256" key="6">
    <source>
        <dbReference type="ARBA" id="ARBA00022989"/>
    </source>
</evidence>
<dbReference type="PRINTS" id="PR00205">
    <property type="entry name" value="CADHERIN"/>
</dbReference>
<dbReference type="PANTHER" id="PTHR24027">
    <property type="entry name" value="CADHERIN-23"/>
    <property type="match status" value="1"/>
</dbReference>
<feature type="domain" description="Cadherin" evidence="9">
    <location>
        <begin position="1519"/>
        <end position="1611"/>
    </location>
</feature>
<protein>
    <recommendedName>
        <fullName evidence="9">Cadherin domain-containing protein</fullName>
    </recommendedName>
</protein>
<feature type="domain" description="Cadherin" evidence="9">
    <location>
        <begin position="2135"/>
        <end position="2242"/>
    </location>
</feature>
<dbReference type="GO" id="GO:0007043">
    <property type="term" value="P:cell-cell junction assembly"/>
    <property type="evidence" value="ECO:0007669"/>
    <property type="project" value="TreeGrafter"/>
</dbReference>
<dbReference type="CDD" id="cd11304">
    <property type="entry name" value="Cadherin_repeat"/>
    <property type="match status" value="7"/>
</dbReference>
<dbReference type="EMBL" id="LCYG01000004">
    <property type="protein sequence ID" value="KLK94905.1"/>
    <property type="molecule type" value="Genomic_DNA"/>
</dbReference>
<feature type="region of interest" description="Disordered" evidence="8">
    <location>
        <begin position="39"/>
        <end position="115"/>
    </location>
</feature>
<dbReference type="GO" id="GO:0045296">
    <property type="term" value="F:cadherin binding"/>
    <property type="evidence" value="ECO:0007669"/>
    <property type="project" value="TreeGrafter"/>
</dbReference>
<gene>
    <name evidence="10" type="ORF">AA309_01535</name>
</gene>
<keyword evidence="7" id="KW-0472">Membrane</keyword>
<dbReference type="PROSITE" id="PS50268">
    <property type="entry name" value="CADHERIN_2"/>
    <property type="match status" value="9"/>
</dbReference>
<dbReference type="InterPro" id="IPR018511">
    <property type="entry name" value="Hemolysin-typ_Ca-bd_CS"/>
</dbReference>
<dbReference type="InterPro" id="IPR002126">
    <property type="entry name" value="Cadherin-like_dom"/>
</dbReference>
<name>A0A0H1RI62_9HYPH</name>
<dbReference type="GO" id="GO:0005912">
    <property type="term" value="C:adherens junction"/>
    <property type="evidence" value="ECO:0007669"/>
    <property type="project" value="TreeGrafter"/>
</dbReference>
<feature type="compositionally biased region" description="Low complexity" evidence="8">
    <location>
        <begin position="143"/>
        <end position="162"/>
    </location>
</feature>
<accession>A0A0H1RI62</accession>
<dbReference type="InterPro" id="IPR015919">
    <property type="entry name" value="Cadherin-like_sf"/>
</dbReference>
<evidence type="ECO:0000256" key="2">
    <source>
        <dbReference type="ARBA" id="ARBA00022692"/>
    </source>
</evidence>
<keyword evidence="2" id="KW-0812">Transmembrane</keyword>
<feature type="domain" description="Cadherin" evidence="9">
    <location>
        <begin position="1612"/>
        <end position="1719"/>
    </location>
</feature>
<dbReference type="GO" id="GO:0016342">
    <property type="term" value="C:catenin complex"/>
    <property type="evidence" value="ECO:0007669"/>
    <property type="project" value="TreeGrafter"/>
</dbReference>
<sequence length="3758" mass="392858">MNKPVFENVIGEKIDIGNVLEDTLSGGAAEAVVKDRQAQSQAAADMTRAPVFDLAQDPTEGRRSVQAFQADETNRGGKIQESPDPSDVRTSNVETTNVEASSDEVELTDVSSISSTAETTSIFDAAAASDLEQADSAPRGDESPAASSSTSSATVDEPVVTAAPPPPGGEPEEDPPTNISFAGPTTIQENSYATGASLGGLSATDASGPITYAVSGGNGAFGARKIGATNNWELYVIDASKLNYEAYPTHQFTVNVSATDSWGNTGVQTFTFTLTDASEAPTNLGLSATSINEKAPEHTVVGNLTGQSNEGGALVWEFIDFAGGDAFRIVNNGTSNAYLEVRNPAALNYENGTGSYTFQMRARSADGAAYAYKAFTLAINDQAENPSNLRLTASTVSENAQPGERIASIVIEDDYADLPNLEYTITGQGAEYFEIDYSSSIRGLKIKQGVDIDFATLQFISLTVTVRDPNTNASVSNGFGLFVQDDNEAPTITVAPWTETTNASVFDQVVKPFTGVSLADPDGLDSPNSPQTQILKISFAQLRGDLVNAAAATGMSVDPSTGIKTYTFQGTASQLQAVLRDIGFDPADDMPGTTNFTLSLKDVFHATVTNTQINVVAVANHQPTLTIFPWDEIVYASDDGPAVNAFDGVLVGDAENDSLTLTISFLDDQGVLGNTGDVDGVLSTDGLTRTFTFSGNATDLQTILSQLTWNQTDGVLSNTRFHMTLSDGITPTVTNDVLQVAINVAPTIAVEPGTEITQAVDNGPRVSPFRGIDFSDREDDFLTVTISFALDHGVLYVPSNTHYTVVNGIRTYTFEGKASDLDSLVRQLTFDPKNGVANTTSFHITVTDHKHETVLNDQITVVTSTSDSGTNAAPTITVAPGTEITSATDTGPAVSPFTGVSLHDAENDILTVTVSFNSVDGALLNSPVQGVGGANGIITYTYAGTASDVQQILHDLTFNPTDGVANTTNFTITVKDPLHQATSNNEISVITTVSGGGGGSNTAPTITVAPGTAVSNATDNGPAVYPFRGVDLADADNDTLTVTISFLDDRGVLGNAETGTSTVANGVRTFTFTGKADWLDAVLHNLTFDPTDGSAAAGNVTTNFTITVKDPLHQAIGNNQIQVVTSHGDSGNLAPSISVAIGAETTNATDTGPAVSPFTGVDLWDNENDTLTMTVSFRDADGALGNTGAATGISVLNGVRTYTFTGKADVLETTVRGLTFNPTDGVANTTTFTIGLQDSEHAPVTDTRIKVVTAVAGGGTNTAPTITVAAGTKVTDVEDTDLALPFRGVDLFDAENDDLTVTISFLNANGALQLAPASGVTVIDNGVLNGVRSFTFKGKADALEAALQQSTLFDPADGVVAQTNFTVTVKDALHQPVTNQEIIVRTSVGDAPNAPTWTNGQTSVSIDENTTILPVSVVATDPNGDAVTYSFVAEQGNNNNLFRIDRDTGEITLAPNTVLDYEAKPVLNIYVKAIDADGLEGPVQKLTINLNNIDEAPSTPLAEGGAIFENELGFAGSVADSVDPEGWGVTYEWASDVPQALRDLFHINAETGVITAVVGLNREANDGLIINDATGTYYLLKVVARDGIGIMVSEPAVVRVDVLDVNEAPDLSTANATVSISETAANGDVLATFTVADPDANELFVYEISGVPAWAQGAFAVDAVNKKIIVADKSKLAVTQNETFTLTLTVKDKNGGTGFRSDTQTFTVTINDANEAPTFRVNGPASFTTAAVGGRSKAFAGIELNDAEPNDTLTFTIAYNSGDGFLGWFNVPGVTGSGPVTTPDGGKLVYTFTGTASLLNSFLDNVFFNPTDRPDGAPDLATKFTFTVKDPGHTASSYSDAIEVVSVTTNAAPTFQVNGPTSFTTAANDGVANPFAGIVLNDANPADVLTFTITYDDGAGSLNIPTPPNGVTASGPVTTPDGGKLVYTFTGTASLLNDYLDNVAFDPTDRPEGQADQHIKFSFSLKDDLHAATSHDNAIEVVSVTTNAAPTFQVNGPTSFTTVAVGGVSKAFAGIVLNDSNPDDLLTFTIAYDDGDGYLDLPAPPDGVTTGGPDIQGSKLVYTFTGTASALNSYLDNVGFDPTDRPNGEPDVTISFTFTLKDELHNEVSYPDRIQVVSKAVDDLGPDEITLLGDTISENVGRGTAVGELSIHDPENDGIAAVSIEDNPFFTVRKDADGAWRVLVNGVINFEDIPAERRTPDGKGWYDLKVKAMDDKGVWGPEDTIRIYVEDQPDPENQAPVISVNGPTSWEIKDTETVALFKHLSFSDAEEGDTGTLWVQIFFDPSQGDMILPPASQFPGVTIWQRPDDPASPEYSPGQLVISGVRAGLDAFIHSVAFDPKNRPDHPGDVASTDFTIYLNDSTFTSPAIEHVTVAAEASGNASNDPAPVITVGKKVWDTTDWAEQTVKPFSEAVLTDNDSTLTLKISFHKDDGTLNVPLGTPESYDPATGKITYTFTGNAAFLTQLLHNLEFDATNRDAPSSTPIETLFTISLDDGHHAFPTTNEQVKVVTTVTGPNIVVPGDITLTGAPVAENGGSQVVGTLGAADPDSPITGFTLVDTDGPFEIQQQGNDWVVVATGDLNYEGAPHHDTTSGESWYEVTVTAQSGSQTSASQVVKVYVTDVNEAPTALSVGALATVRVGDLAGALVVDVDAADPDTLNPAFQNNVFKFKWADNSLHDTSEDGFFKIDADGKVKLAADVTAEGDHSFTVVAYMEGDEAHYVSSQAYTVTVQPEGSNVAPTLSIAPGTKTTQATDNGMAVYPFRGVDLSDAENDDLTLTISFAVAAGVLGGTIVTGELSQDGQTITYRFENMKADALDAILRQLSFNPNNDSAASGPVDTPFTITVTDNQAGHTPVSDQVVVHTTSGDDTGNAAPVLAIAPGTETTAATSDGPAVYPFRGVDIADADNDVLTLTISFEAAEGELGGGAVASTVTNGIRTYVFTGTADTLDLMLRGLTFNPTNGVANTTPFTITVQDSTHAPVTGQVTVDTTVGDSGSNAAPTIDVASGTEATSATSDGLAVYPFRGVDIADADNDVLTLTISFETNEGQLSGTGLPTTSTVTNGIRTYVLTGTADQLDAILRGLSFDPADGAANTTPFTISVQDSTHAPVTRQVTVETSAGGAGTTNAAPTIAIADDSTDATDNGPAVRPFLTVDLSDAENDILTLTISFTDSHGVLGNTNGNLGTVSGDVRTFVFTGTADALDALLRGLTFDPAPDLAAAGQVTTTFTIAVQDSTHAAVTDTVSVVTHHGNGTETGSGNDPLDVTLTPNFVDENLANRVVGTLAAIDPDVGDTFTYEIVGDEAGGRFVIAADGISLKTVGGLDWESTDPLLKTDFFGKYYEVAVRATDSYTRSLTKTLKVYVTDTADDPSNVTPTIGGADNPTSFPVGDNQVVSPFGSVTFTDPDSANITVTIALDTASEGFFENLGIGTYDAQTGVYTVTGLVADVQNAVQHLKFHTADRPNDPAGTLLTTNFSITVSDGNSSVRNTNISVVSEAVDGGGNQAPGPIVFQGGVISVLEHLGTGLTVGFLQETDADGDHLTYTLVEDGGGRIDLVNGNEIVVKNHTKIDFEQMAVPEFSFTVLVSDGVNPAVERTVTLGVENRILERITGTAGDDQIWAGSGNDTLNGAGGNDTLSGGTGRDQLSGGAGADVFLFNSRLSTTNWDLIDFKLADNDRIWLKQSIFTALGTSSVNQPLDPNAFALLDGTITDQTRIIYDQTTGDIYYDANGSAAGQRVKFAQIAGSTHPLIGAEHFFVV</sequence>
<evidence type="ECO:0000256" key="7">
    <source>
        <dbReference type="ARBA" id="ARBA00023136"/>
    </source>
</evidence>
<evidence type="ECO:0000259" key="9">
    <source>
        <dbReference type="PROSITE" id="PS50268"/>
    </source>
</evidence>
<dbReference type="OrthoDB" id="8421704at2"/>
<dbReference type="Pfam" id="PF00028">
    <property type="entry name" value="Cadherin"/>
    <property type="match status" value="3"/>
</dbReference>
<evidence type="ECO:0000313" key="10">
    <source>
        <dbReference type="EMBL" id="KLK94905.1"/>
    </source>
</evidence>
<dbReference type="GO" id="GO:0005509">
    <property type="term" value="F:calcium ion binding"/>
    <property type="evidence" value="ECO:0007669"/>
    <property type="project" value="InterPro"/>
</dbReference>
<feature type="domain" description="Cadherin" evidence="9">
    <location>
        <begin position="186"/>
        <end position="298"/>
    </location>
</feature>
<feature type="domain" description="Cadherin" evidence="9">
    <location>
        <begin position="395"/>
        <end position="492"/>
    </location>
</feature>
<dbReference type="Proteomes" id="UP000035489">
    <property type="component" value="Unassembled WGS sequence"/>
</dbReference>
<dbReference type="GO" id="GO:0000902">
    <property type="term" value="P:cell morphogenesis"/>
    <property type="evidence" value="ECO:0007669"/>
    <property type="project" value="TreeGrafter"/>
</dbReference>
<feature type="domain" description="Cadherin" evidence="9">
    <location>
        <begin position="2645"/>
        <end position="2742"/>
    </location>
</feature>
<evidence type="ECO:0000256" key="1">
    <source>
        <dbReference type="ARBA" id="ARBA00004167"/>
    </source>
</evidence>
<reference evidence="10 11" key="1">
    <citation type="submission" date="2015-05" db="EMBL/GenBank/DDBJ databases">
        <title>Draft genome sequence of Microvirga vignae strain BR3299, a novel nitrogen fixing bacteria isolated from Brazil semi-aired region.</title>
        <authorList>
            <person name="Zilli J.E."/>
            <person name="Passos S.R."/>
            <person name="Leite J."/>
            <person name="Baldani J.I."/>
            <person name="Xavier G.R."/>
            <person name="Rumjaneck N.G."/>
            <person name="Simoes-Araujo J.L."/>
        </authorList>
    </citation>
    <scope>NUCLEOTIDE SEQUENCE [LARGE SCALE GENOMIC DNA]</scope>
    <source>
        <strain evidence="10 11">BR3299</strain>
    </source>
</reference>
<dbReference type="SUPFAM" id="SSF51120">
    <property type="entry name" value="beta-Roll"/>
    <property type="match status" value="1"/>
</dbReference>
<dbReference type="GO" id="GO:0008013">
    <property type="term" value="F:beta-catenin binding"/>
    <property type="evidence" value="ECO:0007669"/>
    <property type="project" value="TreeGrafter"/>
</dbReference>
<dbReference type="GO" id="GO:0016339">
    <property type="term" value="P:calcium-dependent cell-cell adhesion via plasma membrane cell adhesion molecules"/>
    <property type="evidence" value="ECO:0007669"/>
    <property type="project" value="TreeGrafter"/>
</dbReference>